<keyword evidence="2" id="KW-0805">Transcription regulation</keyword>
<evidence type="ECO:0000256" key="2">
    <source>
        <dbReference type="ARBA" id="ARBA00023015"/>
    </source>
</evidence>
<dbReference type="EMBL" id="CAFAAG010000002">
    <property type="protein sequence ID" value="CAB4783698.1"/>
    <property type="molecule type" value="Genomic_DNA"/>
</dbReference>
<dbReference type="CDD" id="cd01392">
    <property type="entry name" value="HTH_LacI"/>
    <property type="match status" value="1"/>
</dbReference>
<dbReference type="SUPFAM" id="SSF47413">
    <property type="entry name" value="lambda repressor-like DNA-binding domains"/>
    <property type="match status" value="1"/>
</dbReference>
<accession>A0A6J6WKZ8</accession>
<dbReference type="Gene3D" id="3.40.50.2300">
    <property type="match status" value="2"/>
</dbReference>
<dbReference type="InterPro" id="IPR028082">
    <property type="entry name" value="Peripla_BP_I"/>
</dbReference>
<dbReference type="SMART" id="SM00354">
    <property type="entry name" value="HTH_LACI"/>
    <property type="match status" value="1"/>
</dbReference>
<protein>
    <submittedName>
        <fullName evidence="6">Unannotated protein</fullName>
    </submittedName>
</protein>
<dbReference type="Pfam" id="PF13377">
    <property type="entry name" value="Peripla_BP_3"/>
    <property type="match status" value="1"/>
</dbReference>
<keyword evidence="4" id="KW-0804">Transcription</keyword>
<dbReference type="GO" id="GO:0000976">
    <property type="term" value="F:transcription cis-regulatory region binding"/>
    <property type="evidence" value="ECO:0007669"/>
    <property type="project" value="TreeGrafter"/>
</dbReference>
<evidence type="ECO:0000256" key="4">
    <source>
        <dbReference type="ARBA" id="ARBA00023163"/>
    </source>
</evidence>
<dbReference type="InterPro" id="IPR000843">
    <property type="entry name" value="HTH_LacI"/>
</dbReference>
<reference evidence="6" key="1">
    <citation type="submission" date="2020-05" db="EMBL/GenBank/DDBJ databases">
        <authorList>
            <person name="Chiriac C."/>
            <person name="Salcher M."/>
            <person name="Ghai R."/>
            <person name="Kavagutti S V."/>
        </authorList>
    </citation>
    <scope>NUCLEOTIDE SEQUENCE</scope>
</reference>
<dbReference type="Pfam" id="PF00356">
    <property type="entry name" value="LacI"/>
    <property type="match status" value="1"/>
</dbReference>
<feature type="domain" description="HTH lacI-type" evidence="5">
    <location>
        <begin position="15"/>
        <end position="71"/>
    </location>
</feature>
<evidence type="ECO:0000256" key="1">
    <source>
        <dbReference type="ARBA" id="ARBA00022491"/>
    </source>
</evidence>
<dbReference type="PANTHER" id="PTHR30146">
    <property type="entry name" value="LACI-RELATED TRANSCRIPTIONAL REPRESSOR"/>
    <property type="match status" value="1"/>
</dbReference>
<dbReference type="Gene3D" id="1.10.260.40">
    <property type="entry name" value="lambda repressor-like DNA-binding domains"/>
    <property type="match status" value="1"/>
</dbReference>
<sequence>MTRDFKLAANKSRRPTLRDVANLAGVDPSLVSRVVSNDPRSTASAKTASRIMAAVHTLGYKPNLVARGLRISRTSTLGLLLPGLNNPMYNEVVIGAEQRALELGYGVVIGIHTDGAPVNYFTRLLEEGRVDALLIASGVFTDEFMRGIANSGNGPVVMVNRRVKGVKASVIVDDTSAAAMAVEHLVGLGHKHIAGLFGPSTIDTTRRRRMGYQSVMKRHNLKLIDIEMPSWGIKDGQRATTEILMRHPQVTALFASTFLMGVGAIRASVDLGRKVPDSVSVIALHDSEIAEFFDPSISTVRLPSREMGARAVDLAISMIEGGEAQSIMVKSPIDLVARNSAQRP</sequence>
<dbReference type="CDD" id="cd06267">
    <property type="entry name" value="PBP1_LacI_sugar_binding-like"/>
    <property type="match status" value="1"/>
</dbReference>
<gene>
    <name evidence="6" type="ORF">UFOPK2975_00071</name>
</gene>
<evidence type="ECO:0000259" key="5">
    <source>
        <dbReference type="PROSITE" id="PS50932"/>
    </source>
</evidence>
<evidence type="ECO:0000256" key="3">
    <source>
        <dbReference type="ARBA" id="ARBA00023125"/>
    </source>
</evidence>
<dbReference type="SUPFAM" id="SSF53822">
    <property type="entry name" value="Periplasmic binding protein-like I"/>
    <property type="match status" value="1"/>
</dbReference>
<dbReference type="AlphaFoldDB" id="A0A6J6WKZ8"/>
<name>A0A6J6WKZ8_9ZZZZ</name>
<keyword evidence="1" id="KW-0678">Repressor</keyword>
<dbReference type="GO" id="GO:0003700">
    <property type="term" value="F:DNA-binding transcription factor activity"/>
    <property type="evidence" value="ECO:0007669"/>
    <property type="project" value="TreeGrafter"/>
</dbReference>
<organism evidence="6">
    <name type="scientific">freshwater metagenome</name>
    <dbReference type="NCBI Taxonomy" id="449393"/>
    <lineage>
        <taxon>unclassified sequences</taxon>
        <taxon>metagenomes</taxon>
        <taxon>ecological metagenomes</taxon>
    </lineage>
</organism>
<dbReference type="InterPro" id="IPR010982">
    <property type="entry name" value="Lambda_DNA-bd_dom_sf"/>
</dbReference>
<evidence type="ECO:0000313" key="6">
    <source>
        <dbReference type="EMBL" id="CAB4783698.1"/>
    </source>
</evidence>
<dbReference type="PANTHER" id="PTHR30146:SF148">
    <property type="entry name" value="HTH-TYPE TRANSCRIPTIONAL REPRESSOR PURR-RELATED"/>
    <property type="match status" value="1"/>
</dbReference>
<keyword evidence="3" id="KW-0238">DNA-binding</keyword>
<dbReference type="InterPro" id="IPR046335">
    <property type="entry name" value="LacI/GalR-like_sensor"/>
</dbReference>
<dbReference type="PROSITE" id="PS50932">
    <property type="entry name" value="HTH_LACI_2"/>
    <property type="match status" value="1"/>
</dbReference>
<proteinExistence type="predicted"/>